<dbReference type="InterPro" id="IPR011827">
    <property type="entry name" value="LeuD_type2/HacB/DmdB"/>
</dbReference>
<sequence>MPNLMTGKAYHCGDYVNTDLMAPGRFEPIESDEQLARIALIDYQGLEPLVDEKTGRSDFQVIVAGREFGCGSSRETAPQALSLAGVKVVIAKSFGNIFFRNCINMGILLPIRIDHDFDESVHGASVEVDLDARRCTVAGRTHTFKDFGPLLSIMNAGGLIPYALQQGDQR</sequence>
<evidence type="ECO:0000256" key="2">
    <source>
        <dbReference type="ARBA" id="ARBA00017233"/>
    </source>
</evidence>
<dbReference type="NCBIfam" id="TIGR02087">
    <property type="entry name" value="LEUD_arch"/>
    <property type="match status" value="1"/>
</dbReference>
<comment type="similarity">
    <text evidence="1">Belongs to the LeuD family. LeuD type 2 subfamily.</text>
</comment>
<dbReference type="PANTHER" id="PTHR43345">
    <property type="entry name" value="3-ISOPROPYLMALATE DEHYDRATASE SMALL SUBUNIT 2-RELATED-RELATED"/>
    <property type="match status" value="1"/>
</dbReference>
<evidence type="ECO:0000256" key="5">
    <source>
        <dbReference type="ARBA" id="ARBA00033368"/>
    </source>
</evidence>
<dbReference type="InterPro" id="IPR050075">
    <property type="entry name" value="LeuD"/>
</dbReference>
<dbReference type="InterPro" id="IPR033940">
    <property type="entry name" value="IPMI_Swivel"/>
</dbReference>
<dbReference type="RefSeq" id="WP_157846975.1">
    <property type="nucleotide sequence ID" value="NZ_CP108164.1"/>
</dbReference>
<accession>A0ABZ1KSQ2</accession>
<proteinExistence type="inferred from homology"/>
<gene>
    <name evidence="7" type="ORF">OG350_19455</name>
</gene>
<keyword evidence="3" id="KW-0456">Lyase</keyword>
<dbReference type="Gene3D" id="3.20.19.10">
    <property type="entry name" value="Aconitase, domain 4"/>
    <property type="match status" value="1"/>
</dbReference>
<dbReference type="Pfam" id="PF00694">
    <property type="entry name" value="Aconitase_C"/>
    <property type="match status" value="1"/>
</dbReference>
<dbReference type="InterPro" id="IPR015928">
    <property type="entry name" value="Aconitase/3IPM_dehydase_swvl"/>
</dbReference>
<evidence type="ECO:0000256" key="1">
    <source>
        <dbReference type="ARBA" id="ARBA00009869"/>
    </source>
</evidence>
<protein>
    <recommendedName>
        <fullName evidence="2">3-isopropylmalate dehydratase small subunit</fullName>
    </recommendedName>
    <alternativeName>
        <fullName evidence="4">Alpha-IPM isomerase</fullName>
    </alternativeName>
    <alternativeName>
        <fullName evidence="5">Isopropylmalate isomerase</fullName>
    </alternativeName>
</protein>
<evidence type="ECO:0000313" key="8">
    <source>
        <dbReference type="Proteomes" id="UP001622557"/>
    </source>
</evidence>
<dbReference type="Proteomes" id="UP001622557">
    <property type="component" value="Chromosome"/>
</dbReference>
<organism evidence="7 8">
    <name type="scientific">Streptomyces achromogenes</name>
    <dbReference type="NCBI Taxonomy" id="67255"/>
    <lineage>
        <taxon>Bacteria</taxon>
        <taxon>Bacillati</taxon>
        <taxon>Actinomycetota</taxon>
        <taxon>Actinomycetes</taxon>
        <taxon>Kitasatosporales</taxon>
        <taxon>Streptomycetaceae</taxon>
        <taxon>Streptomyces</taxon>
    </lineage>
</organism>
<name>A0ABZ1KSQ2_STRAH</name>
<evidence type="ECO:0000313" key="7">
    <source>
        <dbReference type="EMBL" id="WTQ82344.1"/>
    </source>
</evidence>
<evidence type="ECO:0000256" key="4">
    <source>
        <dbReference type="ARBA" id="ARBA00031631"/>
    </source>
</evidence>
<feature type="domain" description="Aconitase A/isopropylmalate dehydratase small subunit swivel" evidence="6">
    <location>
        <begin position="61"/>
        <end position="114"/>
    </location>
</feature>
<dbReference type="SUPFAM" id="SSF52016">
    <property type="entry name" value="LeuD/IlvD-like"/>
    <property type="match status" value="1"/>
</dbReference>
<dbReference type="GeneID" id="97282647"/>
<dbReference type="PANTHER" id="PTHR43345:SF2">
    <property type="entry name" value="3-ISOPROPYLMALATE DEHYDRATASE SMALL SUBUNIT 1"/>
    <property type="match status" value="1"/>
</dbReference>
<dbReference type="EMBL" id="CP108164">
    <property type="protein sequence ID" value="WTQ82344.1"/>
    <property type="molecule type" value="Genomic_DNA"/>
</dbReference>
<evidence type="ECO:0000256" key="3">
    <source>
        <dbReference type="ARBA" id="ARBA00023239"/>
    </source>
</evidence>
<evidence type="ECO:0000259" key="6">
    <source>
        <dbReference type="Pfam" id="PF00694"/>
    </source>
</evidence>
<keyword evidence="8" id="KW-1185">Reference proteome</keyword>
<dbReference type="InterPro" id="IPR000573">
    <property type="entry name" value="AconitaseA/IPMdHydase_ssu_swvl"/>
</dbReference>
<reference evidence="7 8" key="1">
    <citation type="submission" date="2022-10" db="EMBL/GenBank/DDBJ databases">
        <title>The complete genomes of actinobacterial strains from the NBC collection.</title>
        <authorList>
            <person name="Joergensen T.S."/>
            <person name="Alvarez Arevalo M."/>
            <person name="Sterndorff E.B."/>
            <person name="Faurdal D."/>
            <person name="Vuksanovic O."/>
            <person name="Mourched A.-S."/>
            <person name="Charusanti P."/>
            <person name="Shaw S."/>
            <person name="Blin K."/>
            <person name="Weber T."/>
        </authorList>
    </citation>
    <scope>NUCLEOTIDE SEQUENCE [LARGE SCALE GENOMIC DNA]</scope>
    <source>
        <strain evidence="7 8">NBC_00156</strain>
    </source>
</reference>
<dbReference type="CDD" id="cd01577">
    <property type="entry name" value="IPMI_Swivel"/>
    <property type="match status" value="1"/>
</dbReference>